<gene>
    <name evidence="2" type="ORF">PAMC26510_33775</name>
    <name evidence="3" type="ORF">PAMC26577_01595</name>
</gene>
<organism evidence="2 4">
    <name type="scientific">Caballeronia sordidicola</name>
    <name type="common">Burkholderia sordidicola</name>
    <dbReference type="NCBI Taxonomy" id="196367"/>
    <lineage>
        <taxon>Bacteria</taxon>
        <taxon>Pseudomonadati</taxon>
        <taxon>Pseudomonadota</taxon>
        <taxon>Betaproteobacteria</taxon>
        <taxon>Burkholderiales</taxon>
        <taxon>Burkholderiaceae</taxon>
        <taxon>Caballeronia</taxon>
    </lineage>
</organism>
<sequence length="38" mass="4355">MDEKPAGRTRSNGAQGHGKRSLTTDFRKRREARVATRR</sequence>
<proteinExistence type="predicted"/>
<name>A0A242M6I6_CABSO</name>
<evidence type="ECO:0000313" key="3">
    <source>
        <dbReference type="EMBL" id="OTP79592.1"/>
    </source>
</evidence>
<evidence type="ECO:0000313" key="5">
    <source>
        <dbReference type="Proteomes" id="UP000195221"/>
    </source>
</evidence>
<evidence type="ECO:0000313" key="4">
    <source>
        <dbReference type="Proteomes" id="UP000194546"/>
    </source>
</evidence>
<dbReference type="Proteomes" id="UP000195221">
    <property type="component" value="Unassembled WGS sequence"/>
</dbReference>
<reference evidence="2 4" key="1">
    <citation type="submission" date="2017-03" db="EMBL/GenBank/DDBJ databases">
        <title>Genome analysis of strain PAMC 26510.</title>
        <authorList>
            <person name="Oh H.-M."/>
            <person name="Yang J.-A."/>
        </authorList>
    </citation>
    <scope>NUCLEOTIDE SEQUENCE [LARGE SCALE GENOMIC DNA]</scope>
    <source>
        <strain evidence="2 4">PAMC 26510</strain>
    </source>
</reference>
<dbReference type="Proteomes" id="UP000194546">
    <property type="component" value="Unassembled WGS sequence"/>
</dbReference>
<protein>
    <submittedName>
        <fullName evidence="2">Uncharacterized protein</fullName>
    </submittedName>
</protein>
<dbReference type="EMBL" id="NBTZ01000009">
    <property type="protein sequence ID" value="OTP79592.1"/>
    <property type="molecule type" value="Genomic_DNA"/>
</dbReference>
<feature type="region of interest" description="Disordered" evidence="1">
    <location>
        <begin position="1"/>
        <end position="38"/>
    </location>
</feature>
<accession>A0A242M6I6</accession>
<dbReference type="EMBL" id="NBTY01000199">
    <property type="protein sequence ID" value="OTP66809.1"/>
    <property type="molecule type" value="Genomic_DNA"/>
</dbReference>
<comment type="caution">
    <text evidence="2">The sequence shown here is derived from an EMBL/GenBank/DDBJ whole genome shotgun (WGS) entry which is preliminary data.</text>
</comment>
<dbReference type="AlphaFoldDB" id="A0A242M6I6"/>
<evidence type="ECO:0000313" key="2">
    <source>
        <dbReference type="EMBL" id="OTP66809.1"/>
    </source>
</evidence>
<evidence type="ECO:0000256" key="1">
    <source>
        <dbReference type="SAM" id="MobiDB-lite"/>
    </source>
</evidence>
<reference evidence="3 5" key="2">
    <citation type="submission" date="2017-03" db="EMBL/GenBank/DDBJ databases">
        <title>Genome analysis of strain PAMC 26577.</title>
        <authorList>
            <person name="Oh H.-M."/>
            <person name="Yang J.-A."/>
        </authorList>
    </citation>
    <scope>NUCLEOTIDE SEQUENCE [LARGE SCALE GENOMIC DNA]</scope>
    <source>
        <strain evidence="3 5">PAMC 26577</strain>
    </source>
</reference>
<feature type="compositionally biased region" description="Basic and acidic residues" evidence="1">
    <location>
        <begin position="25"/>
        <end position="38"/>
    </location>
</feature>